<dbReference type="GO" id="GO:0032190">
    <property type="term" value="F:acrosin binding"/>
    <property type="evidence" value="ECO:0007669"/>
    <property type="project" value="TreeGrafter"/>
</dbReference>
<evidence type="ECO:0000256" key="4">
    <source>
        <dbReference type="ARBA" id="ARBA00017980"/>
    </source>
</evidence>
<evidence type="ECO:0000256" key="14">
    <source>
        <dbReference type="ARBA" id="ARBA00023180"/>
    </source>
</evidence>
<keyword evidence="19" id="KW-1185">Reference proteome</keyword>
<feature type="compositionally biased region" description="Basic and acidic residues" evidence="16">
    <location>
        <begin position="53"/>
        <end position="63"/>
    </location>
</feature>
<dbReference type="Pfam" id="PF23344">
    <property type="entry name" value="ZP-N"/>
    <property type="match status" value="1"/>
</dbReference>
<dbReference type="FunFam" id="2.60.40.3210:FF:000001">
    <property type="entry name" value="Zona pellucida sperm-binding protein 3"/>
    <property type="match status" value="1"/>
</dbReference>
<feature type="domain" description="ZP" evidence="18">
    <location>
        <begin position="70"/>
        <end position="332"/>
    </location>
</feature>
<keyword evidence="11" id="KW-1133">Transmembrane helix</keyword>
<evidence type="ECO:0000256" key="15">
    <source>
        <dbReference type="ARBA" id="ARBA00030824"/>
    </source>
</evidence>
<dbReference type="InterPro" id="IPR001507">
    <property type="entry name" value="ZP_dom"/>
</dbReference>
<dbReference type="InterPro" id="IPR055356">
    <property type="entry name" value="ZP-N"/>
</dbReference>
<dbReference type="GO" id="GO:0031012">
    <property type="term" value="C:extracellular matrix"/>
    <property type="evidence" value="ECO:0007669"/>
    <property type="project" value="TreeGrafter"/>
</dbReference>
<evidence type="ECO:0000256" key="6">
    <source>
        <dbReference type="ARBA" id="ARBA00022525"/>
    </source>
</evidence>
<dbReference type="RefSeq" id="XP_031418240.1">
    <property type="nucleotide sequence ID" value="XM_031562380.2"/>
</dbReference>
<dbReference type="PROSITE" id="PS51034">
    <property type="entry name" value="ZP_2"/>
    <property type="match status" value="1"/>
</dbReference>
<dbReference type="Proteomes" id="UP000515152">
    <property type="component" value="Chromosome 24"/>
</dbReference>
<evidence type="ECO:0000256" key="9">
    <source>
        <dbReference type="ARBA" id="ARBA00022692"/>
    </source>
</evidence>
<protein>
    <recommendedName>
        <fullName evidence="4">Zona pellucida sperm-binding protein 3</fullName>
    </recommendedName>
    <alternativeName>
        <fullName evidence="15">Zona pellucida glycoprotein 3</fullName>
    </alternativeName>
</protein>
<reference evidence="20" key="1">
    <citation type="submission" date="2025-08" db="UniProtKB">
        <authorList>
            <consortium name="RefSeq"/>
        </authorList>
    </citation>
    <scope>IDENTIFICATION</scope>
</reference>
<dbReference type="GO" id="GO:0035803">
    <property type="term" value="P:egg coat formation"/>
    <property type="evidence" value="ECO:0007669"/>
    <property type="project" value="TreeGrafter"/>
</dbReference>
<dbReference type="PRINTS" id="PR00023">
    <property type="entry name" value="ZPELLUCIDA"/>
</dbReference>
<sequence length="619" mass="68503">MWKCLGLLRCAFTVVILMPFFVSAYPREWQSASLPQKGTPSAPWMPAPSKHQVTKDETERRPETETVRVTCHPDYMEIDIDADLLELGFPVDVEDVRLGKSEQSGEACKAVHTEPEKYMIAAALTDCGTEHSITEDYLIYSNTLEYAPSPSPDGVVRTRAASFPVQCYYRRKFDVSSFPVMPTWIPFMSTRADEGQLDFSLQLMTDDWAFKRASNQYHLGDVINIEASIKQFSHNPMQVFVDHCVATLTPDASSVPRYAFIEHDGCMMDSFLTGSTSRFIPRVQHDKLHIQLDAFRFYEEERAELYITCLLRVKPVGAEPMSRACSFIDNRWQSADAEDWLCDGCVLMGGPAQSVPSNQQSSSTFQSSAARHHGSSEVSSQRGQLKPRSGASSGSNLVESSKGWEKEERIGPIPVLKKPLSAPEAVQGPPPVLAGELSSRLLLGETKMAAPAKLRPLTNNGLPKEFKPETEMAAPAKLGLRGYAPVTDRRLPEEFKPVYEDQPVLPVLKSPDSNINQFFDVWRKRASPKDLAEMMQLLQKSSSSAAISVDAITDAPVTKVTSLPAEGPSTTPAALKATPEFEFKGLAKNDTMADPKLDFAMVSSTEALELSSDEEEDDL</sequence>
<gene>
    <name evidence="20" type="primary">LOC116217901</name>
</gene>
<dbReference type="InterPro" id="IPR055355">
    <property type="entry name" value="ZP-C"/>
</dbReference>
<keyword evidence="12" id="KW-0472">Membrane</keyword>
<feature type="compositionally biased region" description="Polar residues" evidence="16">
    <location>
        <begin position="390"/>
        <end position="399"/>
    </location>
</feature>
<dbReference type="GeneID" id="116217901"/>
<dbReference type="AlphaFoldDB" id="A0A6P8F2I2"/>
<evidence type="ECO:0000259" key="18">
    <source>
        <dbReference type="PROSITE" id="PS51034"/>
    </source>
</evidence>
<evidence type="ECO:0000256" key="13">
    <source>
        <dbReference type="ARBA" id="ARBA00023157"/>
    </source>
</evidence>
<dbReference type="OrthoDB" id="8880842at2759"/>
<keyword evidence="14" id="KW-0325">Glycoprotein</keyword>
<evidence type="ECO:0000256" key="12">
    <source>
        <dbReference type="ARBA" id="ARBA00023136"/>
    </source>
</evidence>
<feature type="region of interest" description="Disordered" evidence="16">
    <location>
        <begin position="35"/>
        <end position="63"/>
    </location>
</feature>
<comment type="similarity">
    <text evidence="3">Belongs to the ZP domain family. ZPC subfamily.</text>
</comment>
<dbReference type="Gene3D" id="2.60.40.4100">
    <property type="entry name" value="Zona pellucida, ZP-C domain"/>
    <property type="match status" value="1"/>
</dbReference>
<dbReference type="FunFam" id="2.60.40.4100:FF:000002">
    <property type="entry name" value="Zona pellucida sperm-binding protein 3"/>
    <property type="match status" value="1"/>
</dbReference>
<keyword evidence="8" id="KW-0165">Cleavage on pair of basic residues</keyword>
<keyword evidence="6" id="KW-0964">Secreted</keyword>
<dbReference type="InterPro" id="IPR048290">
    <property type="entry name" value="ZP_chr"/>
</dbReference>
<proteinExistence type="inferred from homology"/>
<evidence type="ECO:0000256" key="2">
    <source>
        <dbReference type="ARBA" id="ARBA00004498"/>
    </source>
</evidence>
<dbReference type="GO" id="GO:2000344">
    <property type="term" value="P:positive regulation of acrosome reaction"/>
    <property type="evidence" value="ECO:0007669"/>
    <property type="project" value="TreeGrafter"/>
</dbReference>
<evidence type="ECO:0000313" key="19">
    <source>
        <dbReference type="Proteomes" id="UP000515152"/>
    </source>
</evidence>
<evidence type="ECO:0000256" key="3">
    <source>
        <dbReference type="ARBA" id="ARBA00006735"/>
    </source>
</evidence>
<dbReference type="KEGG" id="char:116217901"/>
<keyword evidence="7" id="KW-0272">Extracellular matrix</keyword>
<dbReference type="SMART" id="SM00241">
    <property type="entry name" value="ZP"/>
    <property type="match status" value="1"/>
</dbReference>
<dbReference type="InterPro" id="IPR042235">
    <property type="entry name" value="ZP-C_dom"/>
</dbReference>
<keyword evidence="9" id="KW-0812">Transmembrane</keyword>
<feature type="region of interest" description="Disordered" evidence="16">
    <location>
        <begin position="353"/>
        <end position="405"/>
    </location>
</feature>
<keyword evidence="13" id="KW-1015">Disulfide bond</keyword>
<evidence type="ECO:0000256" key="10">
    <source>
        <dbReference type="ARBA" id="ARBA00022729"/>
    </source>
</evidence>
<dbReference type="Gene3D" id="2.60.40.3210">
    <property type="entry name" value="Zona pellucida, ZP-N domain"/>
    <property type="match status" value="1"/>
</dbReference>
<name>A0A6P8F2I2_CLUHA</name>
<comment type="subcellular location">
    <subcellularLocation>
        <location evidence="1">Cell membrane</location>
        <topology evidence="1">Single-pass type I membrane protein</topology>
    </subcellularLocation>
    <subcellularLocation>
        <location evidence="2">Secreted</location>
        <location evidence="2">Extracellular space</location>
        <location evidence="2">Extracellular matrix</location>
    </subcellularLocation>
</comment>
<dbReference type="Pfam" id="PF00100">
    <property type="entry name" value="Zona_pellucida"/>
    <property type="match status" value="1"/>
</dbReference>
<feature type="chain" id="PRO_5028297914" description="Zona pellucida sperm-binding protein 3" evidence="17">
    <location>
        <begin position="25"/>
        <end position="619"/>
    </location>
</feature>
<dbReference type="GO" id="GO:0005886">
    <property type="term" value="C:plasma membrane"/>
    <property type="evidence" value="ECO:0007669"/>
    <property type="project" value="UniProtKB-SubCell"/>
</dbReference>
<accession>A0A6P8F2I2</accession>
<dbReference type="PANTHER" id="PTHR11576:SF2">
    <property type="entry name" value="ZONA PELLUCIDA SPERM-BINDING PROTEIN 3"/>
    <property type="match status" value="1"/>
</dbReference>
<evidence type="ECO:0000256" key="7">
    <source>
        <dbReference type="ARBA" id="ARBA00022530"/>
    </source>
</evidence>
<evidence type="ECO:0000256" key="1">
    <source>
        <dbReference type="ARBA" id="ARBA00004251"/>
    </source>
</evidence>
<evidence type="ECO:0000256" key="11">
    <source>
        <dbReference type="ARBA" id="ARBA00022989"/>
    </source>
</evidence>
<keyword evidence="10 17" id="KW-0732">Signal</keyword>
<dbReference type="PANTHER" id="PTHR11576">
    <property type="entry name" value="ZONA PELLUCIDA SPERM-BINDING PROTEIN 3"/>
    <property type="match status" value="1"/>
</dbReference>
<evidence type="ECO:0000256" key="16">
    <source>
        <dbReference type="SAM" id="MobiDB-lite"/>
    </source>
</evidence>
<keyword evidence="5" id="KW-1003">Cell membrane</keyword>
<evidence type="ECO:0000256" key="5">
    <source>
        <dbReference type="ARBA" id="ARBA00022475"/>
    </source>
</evidence>
<dbReference type="GO" id="GO:0007339">
    <property type="term" value="P:binding of sperm to zona pellucida"/>
    <property type="evidence" value="ECO:0007669"/>
    <property type="project" value="TreeGrafter"/>
</dbReference>
<evidence type="ECO:0000256" key="8">
    <source>
        <dbReference type="ARBA" id="ARBA00022685"/>
    </source>
</evidence>
<evidence type="ECO:0000313" key="20">
    <source>
        <dbReference type="RefSeq" id="XP_031418240.1"/>
    </source>
</evidence>
<organism evidence="19 20">
    <name type="scientific">Clupea harengus</name>
    <name type="common">Atlantic herring</name>
    <dbReference type="NCBI Taxonomy" id="7950"/>
    <lineage>
        <taxon>Eukaryota</taxon>
        <taxon>Metazoa</taxon>
        <taxon>Chordata</taxon>
        <taxon>Craniata</taxon>
        <taxon>Vertebrata</taxon>
        <taxon>Euteleostomi</taxon>
        <taxon>Actinopterygii</taxon>
        <taxon>Neopterygii</taxon>
        <taxon>Teleostei</taxon>
        <taxon>Clupei</taxon>
        <taxon>Clupeiformes</taxon>
        <taxon>Clupeoidei</taxon>
        <taxon>Clupeidae</taxon>
        <taxon>Clupea</taxon>
    </lineage>
</organism>
<feature type="signal peptide" evidence="17">
    <location>
        <begin position="1"/>
        <end position="24"/>
    </location>
</feature>
<evidence type="ECO:0000256" key="17">
    <source>
        <dbReference type="SAM" id="SignalP"/>
    </source>
</evidence>
<feature type="compositionally biased region" description="Low complexity" evidence="16">
    <location>
        <begin position="357"/>
        <end position="368"/>
    </location>
</feature>